<dbReference type="PROSITE" id="PS51165">
    <property type="entry name" value="THUMP"/>
    <property type="match status" value="1"/>
</dbReference>
<dbReference type="PIRSF" id="PIRSF037618">
    <property type="entry name" value="RNA_Mtase_bacteria_prd"/>
    <property type="match status" value="1"/>
</dbReference>
<dbReference type="EMBL" id="RJUL01000004">
    <property type="protein sequence ID" value="ROQ27534.1"/>
    <property type="molecule type" value="Genomic_DNA"/>
</dbReference>
<sequence length="709" mass="79732">MSQLFITCAPAMEALLVDELALLDIAAKPGHGGVKADATLENAYRICLWSRLASRVLWPLTEGEAETADDIYALAAKVLWPSHFSVANKFAVDFTGSNREIRHTQFGAMKIKDAIVDVFREERGQRPQVDVKDPDIRVHAHLGKKGLAIYLDLVGKPLHQRGYRTQAGDAPLKESLAAAILYKLGWHKDPSLDFLVDPMCGSGTLVIEAALIRGKRAPGLKRAFAFENWALHSAEIWNTEVKAAIDAAQPIEAKFFGFDSDKRVVEKARNNAKAAGVGRALTFETQPLKDLDDKPGERGLLLCNPPYGERLGDMAEVLYLYRELGVKARQFMGWRLGVYTGSPESLRQLKLLKSNQWQLNNGAIEAVLASYELDERQGQPRVESSEVAQSALSGPVEAYANRLKKNIKALEKWAKREGIEAYRLYDADLPDYNAAVDRYGDRIVIQEYAPPKTIEPEKAARRLQDLIVATVAVTGVQSDKIAVKTRARQSGSNQYEKLESRHQYFWVEEYGVRCRVNLFDYLDSGLFLDHRLTRKWVGEMAKGKRFLNLFCYTGTATLHAAKGGAMTTTSVDMSRTYLDWAEENLRGNGIKGRDHQLVQANVLDWLHRCQDKFDLVFVDPPTFSNSKRMEASFDVQRDHIELLDEISYVLSPGASVVFSNNKRHFKLDRDAVEALGYQIEDVSKATLPEDYKRNPHIHVCFKLVFSPRD</sequence>
<feature type="domain" description="THUMP" evidence="9">
    <location>
        <begin position="42"/>
        <end position="153"/>
    </location>
</feature>
<dbReference type="EC" id="2.1.1.264" evidence="7"/>
<dbReference type="Pfam" id="PF22020">
    <property type="entry name" value="RlmL_1st"/>
    <property type="match status" value="1"/>
</dbReference>
<dbReference type="STRING" id="584787.GCA_001247655_02629"/>
<dbReference type="Gene3D" id="3.30.2130.30">
    <property type="match status" value="1"/>
</dbReference>
<dbReference type="SUPFAM" id="SSF53335">
    <property type="entry name" value="S-adenosyl-L-methionine-dependent methyltransferases"/>
    <property type="match status" value="2"/>
</dbReference>
<evidence type="ECO:0000256" key="4">
    <source>
        <dbReference type="ARBA" id="ARBA00022679"/>
    </source>
</evidence>
<dbReference type="AlphaFoldDB" id="A0A3N1P696"/>
<dbReference type="Proteomes" id="UP000268033">
    <property type="component" value="Unassembled WGS sequence"/>
</dbReference>
<keyword evidence="11" id="KW-1185">Reference proteome</keyword>
<dbReference type="InterPro" id="IPR053943">
    <property type="entry name" value="RlmKL-like_Mtase_CS"/>
</dbReference>
<comment type="similarity">
    <text evidence="7">Belongs to the methyltransferase superfamily. RlmKL family.</text>
</comment>
<dbReference type="Gene3D" id="3.30.750.80">
    <property type="entry name" value="RNA methyltransferase domain (HRMD) like"/>
    <property type="match status" value="1"/>
</dbReference>
<evidence type="ECO:0000256" key="8">
    <source>
        <dbReference type="PROSITE-ProRule" id="PRU00529"/>
    </source>
</evidence>
<accession>A0A3N1P696</accession>
<evidence type="ECO:0000259" key="9">
    <source>
        <dbReference type="PROSITE" id="PS51165"/>
    </source>
</evidence>
<dbReference type="Pfam" id="PF01170">
    <property type="entry name" value="UPF0020"/>
    <property type="match status" value="1"/>
</dbReference>
<evidence type="ECO:0000313" key="10">
    <source>
        <dbReference type="EMBL" id="ROQ27534.1"/>
    </source>
</evidence>
<comment type="catalytic activity">
    <reaction evidence="7">
        <text>guanosine(2445) in 23S rRNA + S-adenosyl-L-methionine = N(2)-methylguanosine(2445) in 23S rRNA + S-adenosyl-L-homocysteine + H(+)</text>
        <dbReference type="Rhea" id="RHEA:42740"/>
        <dbReference type="Rhea" id="RHEA-COMP:10215"/>
        <dbReference type="Rhea" id="RHEA-COMP:10216"/>
        <dbReference type="ChEBI" id="CHEBI:15378"/>
        <dbReference type="ChEBI" id="CHEBI:57856"/>
        <dbReference type="ChEBI" id="CHEBI:59789"/>
        <dbReference type="ChEBI" id="CHEBI:74269"/>
        <dbReference type="ChEBI" id="CHEBI:74481"/>
        <dbReference type="EC" id="2.1.1.173"/>
    </reaction>
</comment>
<keyword evidence="6 8" id="KW-0694">RNA-binding</keyword>
<dbReference type="InterPro" id="IPR054170">
    <property type="entry name" value="RlmL_1st"/>
</dbReference>
<dbReference type="CDD" id="cd11715">
    <property type="entry name" value="THUMP_AdoMetMT"/>
    <property type="match status" value="1"/>
</dbReference>
<dbReference type="GO" id="GO:0003723">
    <property type="term" value="F:RNA binding"/>
    <property type="evidence" value="ECO:0007669"/>
    <property type="project" value="UniProtKB-UniRule"/>
</dbReference>
<keyword evidence="5 7" id="KW-0949">S-adenosyl-L-methionine</keyword>
<evidence type="ECO:0000256" key="1">
    <source>
        <dbReference type="ARBA" id="ARBA00022490"/>
    </source>
</evidence>
<dbReference type="InterPro" id="IPR019614">
    <property type="entry name" value="SAM-dep_methyl-trfase"/>
</dbReference>
<comment type="caution">
    <text evidence="10">The sequence shown here is derived from an EMBL/GenBank/DDBJ whole genome shotgun (WGS) entry which is preliminary data.</text>
</comment>
<dbReference type="InterPro" id="IPR000241">
    <property type="entry name" value="RlmKL-like_Mtase"/>
</dbReference>
<dbReference type="CDD" id="cd02440">
    <property type="entry name" value="AdoMet_MTases"/>
    <property type="match status" value="1"/>
</dbReference>
<dbReference type="InterPro" id="IPR017244">
    <property type="entry name" value="23SrRNA_methyltr_KL"/>
</dbReference>
<dbReference type="NCBIfam" id="NF008748">
    <property type="entry name" value="PRK11783.1"/>
    <property type="match status" value="1"/>
</dbReference>
<comment type="subcellular location">
    <subcellularLocation>
        <location evidence="7">Cytoplasm</location>
    </subcellularLocation>
</comment>
<evidence type="ECO:0000256" key="3">
    <source>
        <dbReference type="ARBA" id="ARBA00022603"/>
    </source>
</evidence>
<dbReference type="HAMAP" id="MF_01858">
    <property type="entry name" value="23SrRNA_methyltr_KL"/>
    <property type="match status" value="1"/>
</dbReference>
<dbReference type="PANTHER" id="PTHR47313">
    <property type="entry name" value="RIBOSOMAL RNA LARGE SUBUNIT METHYLTRANSFERASE K/L"/>
    <property type="match status" value="1"/>
</dbReference>
<dbReference type="GO" id="GO:0052915">
    <property type="term" value="F:23S rRNA (guanine(2445)-N(2))-methyltransferase activity"/>
    <property type="evidence" value="ECO:0007669"/>
    <property type="project" value="UniProtKB-UniRule"/>
</dbReference>
<proteinExistence type="inferred from homology"/>
<dbReference type="InterPro" id="IPR004114">
    <property type="entry name" value="THUMP_dom"/>
</dbReference>
<dbReference type="GO" id="GO:0005737">
    <property type="term" value="C:cytoplasm"/>
    <property type="evidence" value="ECO:0007669"/>
    <property type="project" value="UniProtKB-SubCell"/>
</dbReference>
<dbReference type="InterPro" id="IPR029063">
    <property type="entry name" value="SAM-dependent_MTases_sf"/>
</dbReference>
<organism evidence="10 11">
    <name type="scientific">Gallaecimonas pentaromativorans</name>
    <dbReference type="NCBI Taxonomy" id="584787"/>
    <lineage>
        <taxon>Bacteria</taxon>
        <taxon>Pseudomonadati</taxon>
        <taxon>Pseudomonadota</taxon>
        <taxon>Gammaproteobacteria</taxon>
        <taxon>Enterobacterales</taxon>
        <taxon>Gallaecimonadaceae</taxon>
        <taxon>Gallaecimonas</taxon>
    </lineage>
</organism>
<dbReference type="Pfam" id="PF10672">
    <property type="entry name" value="Methyltrans_SAM"/>
    <property type="match status" value="1"/>
</dbReference>
<keyword evidence="1 7" id="KW-0963">Cytoplasm</keyword>
<evidence type="ECO:0000256" key="5">
    <source>
        <dbReference type="ARBA" id="ARBA00022691"/>
    </source>
</evidence>
<dbReference type="GO" id="GO:0070043">
    <property type="term" value="F:rRNA (guanine-N7-)-methyltransferase activity"/>
    <property type="evidence" value="ECO:0007669"/>
    <property type="project" value="UniProtKB-UniRule"/>
</dbReference>
<keyword evidence="2 7" id="KW-0698">rRNA processing</keyword>
<name>A0A3N1P696_9GAMM</name>
<gene>
    <name evidence="7" type="primary">rlmL</name>
    <name evidence="10" type="ORF">EDC28_104184</name>
</gene>
<keyword evidence="4 7" id="KW-0808">Transferase</keyword>
<comment type="catalytic activity">
    <reaction evidence="7">
        <text>guanosine(2069) in 23S rRNA + S-adenosyl-L-methionine = N(2)-methylguanosine(2069) in 23S rRNA + S-adenosyl-L-homocysteine + H(+)</text>
        <dbReference type="Rhea" id="RHEA:43772"/>
        <dbReference type="Rhea" id="RHEA-COMP:10688"/>
        <dbReference type="Rhea" id="RHEA-COMP:10689"/>
        <dbReference type="ChEBI" id="CHEBI:15378"/>
        <dbReference type="ChEBI" id="CHEBI:57856"/>
        <dbReference type="ChEBI" id="CHEBI:59789"/>
        <dbReference type="ChEBI" id="CHEBI:74269"/>
        <dbReference type="ChEBI" id="CHEBI:74481"/>
        <dbReference type="EC" id="2.1.1.264"/>
    </reaction>
</comment>
<keyword evidence="3 7" id="KW-0489">Methyltransferase</keyword>
<evidence type="ECO:0000256" key="7">
    <source>
        <dbReference type="HAMAP-Rule" id="MF_01858"/>
    </source>
</evidence>
<dbReference type="RefSeq" id="WP_123421363.1">
    <property type="nucleotide sequence ID" value="NZ_RJUL01000004.1"/>
</dbReference>
<protein>
    <recommendedName>
        <fullName evidence="7">Ribosomal RNA large subunit methyltransferase K/L</fullName>
    </recommendedName>
    <domain>
        <recommendedName>
            <fullName evidence="7">23S rRNA m2G2445 methyltransferase</fullName>
            <ecNumber evidence="7">2.1.1.173</ecNumber>
        </recommendedName>
        <alternativeName>
            <fullName evidence="7">rRNA (guanine-N(2)-)-methyltransferase RlmL</fullName>
        </alternativeName>
    </domain>
    <domain>
        <recommendedName>
            <fullName evidence="7">23S rRNA m7G2069 methyltransferase</fullName>
            <ecNumber evidence="7">2.1.1.264</ecNumber>
        </recommendedName>
        <alternativeName>
            <fullName evidence="7">rRNA (guanine-N(7)-)-methyltransferase RlmK</fullName>
        </alternativeName>
    </domain>
</protein>
<dbReference type="Pfam" id="PF02926">
    <property type="entry name" value="THUMP"/>
    <property type="match status" value="1"/>
</dbReference>
<comment type="function">
    <text evidence="7">Specifically methylates the guanine in position 2445 (m2G2445) and the guanine in position 2069 (m7G2069) of 23S rRNA.</text>
</comment>
<dbReference type="Gene3D" id="3.40.50.150">
    <property type="entry name" value="Vaccinia Virus protein VP39"/>
    <property type="match status" value="2"/>
</dbReference>
<dbReference type="PROSITE" id="PS01261">
    <property type="entry name" value="UPF0020"/>
    <property type="match status" value="1"/>
</dbReference>
<dbReference type="SMART" id="SM00981">
    <property type="entry name" value="THUMP"/>
    <property type="match status" value="1"/>
</dbReference>
<dbReference type="EC" id="2.1.1.173" evidence="7"/>
<evidence type="ECO:0000256" key="2">
    <source>
        <dbReference type="ARBA" id="ARBA00022552"/>
    </source>
</evidence>
<reference evidence="10 11" key="1">
    <citation type="submission" date="2018-11" db="EMBL/GenBank/DDBJ databases">
        <title>Genomic Encyclopedia of Type Strains, Phase IV (KMG-IV): sequencing the most valuable type-strain genomes for metagenomic binning, comparative biology and taxonomic classification.</title>
        <authorList>
            <person name="Goeker M."/>
        </authorList>
    </citation>
    <scope>NUCLEOTIDE SEQUENCE [LARGE SCALE GENOMIC DNA]</scope>
    <source>
        <strain evidence="10 11">DSM 21945</strain>
    </source>
</reference>
<dbReference type="PANTHER" id="PTHR47313:SF1">
    <property type="entry name" value="RIBOSOMAL RNA LARGE SUBUNIT METHYLTRANSFERASE K_L"/>
    <property type="match status" value="1"/>
</dbReference>
<evidence type="ECO:0000313" key="11">
    <source>
        <dbReference type="Proteomes" id="UP000268033"/>
    </source>
</evidence>
<evidence type="ECO:0000256" key="6">
    <source>
        <dbReference type="ARBA" id="ARBA00022884"/>
    </source>
</evidence>